<name>A0A1M5IX08_9HYPH</name>
<dbReference type="STRING" id="1122133.SAMN02745157_4028"/>
<dbReference type="AlphaFoldDB" id="A0A1M5IX08"/>
<evidence type="ECO:0000313" key="1">
    <source>
        <dbReference type="EMBL" id="SHG32854.1"/>
    </source>
</evidence>
<dbReference type="NCBIfam" id="TIGR02681">
    <property type="entry name" value="phage_pRha"/>
    <property type="match status" value="1"/>
</dbReference>
<reference evidence="1 2" key="1">
    <citation type="submission" date="2016-11" db="EMBL/GenBank/DDBJ databases">
        <authorList>
            <person name="Jaros S."/>
            <person name="Januszkiewicz K."/>
            <person name="Wedrychowicz H."/>
        </authorList>
    </citation>
    <scope>NUCLEOTIDE SEQUENCE [LARGE SCALE GENOMIC DNA]</scope>
    <source>
        <strain evidence="1 2">DSM 19436</strain>
    </source>
</reference>
<dbReference type="Proteomes" id="UP000184485">
    <property type="component" value="Unassembled WGS sequence"/>
</dbReference>
<dbReference type="EMBL" id="FQUP01000004">
    <property type="protein sequence ID" value="SHG32854.1"/>
    <property type="molecule type" value="Genomic_DNA"/>
</dbReference>
<dbReference type="InterPro" id="IPR014054">
    <property type="entry name" value="Phage_regulatory_Rha"/>
</dbReference>
<organism evidence="1 2">
    <name type="scientific">Kaistia soli DSM 19436</name>
    <dbReference type="NCBI Taxonomy" id="1122133"/>
    <lineage>
        <taxon>Bacteria</taxon>
        <taxon>Pseudomonadati</taxon>
        <taxon>Pseudomonadota</taxon>
        <taxon>Alphaproteobacteria</taxon>
        <taxon>Hyphomicrobiales</taxon>
        <taxon>Kaistiaceae</taxon>
        <taxon>Kaistia</taxon>
    </lineage>
</organism>
<evidence type="ECO:0000313" key="2">
    <source>
        <dbReference type="Proteomes" id="UP000184485"/>
    </source>
</evidence>
<dbReference type="Pfam" id="PF09669">
    <property type="entry name" value="Phage_pRha"/>
    <property type="match status" value="1"/>
</dbReference>
<gene>
    <name evidence="1" type="ORF">SAMN02745157_4028</name>
</gene>
<proteinExistence type="predicted"/>
<dbReference type="RefSeq" id="WP_280174670.1">
    <property type="nucleotide sequence ID" value="NZ_FQUP01000004.1"/>
</dbReference>
<protein>
    <submittedName>
        <fullName evidence="1">Phage regulatory protein, rha family</fullName>
    </submittedName>
</protein>
<sequence length="176" mass="19037">MLASSRDVAEEFEKRHDHVLADIDHLIETAGRSNLSGLFIENQVFHDKARKEVRHFDMDRDGCALLAMGFTGSKALHFKLAYIASRASGAEFNRTEGNRGPLGFGTGCAIMSQGGPFPAYYDGYVSINIHLVAAHAPAPLPKAAEAGSRAFCHTWHACGGRSINGVTRSPPIESQL</sequence>
<accession>A0A1M5IX08</accession>
<keyword evidence="2" id="KW-1185">Reference proteome</keyword>